<dbReference type="HOGENOM" id="CLU_1973706_0_0_1"/>
<organism evidence="1 2">
    <name type="scientific">Leersia perrieri</name>
    <dbReference type="NCBI Taxonomy" id="77586"/>
    <lineage>
        <taxon>Eukaryota</taxon>
        <taxon>Viridiplantae</taxon>
        <taxon>Streptophyta</taxon>
        <taxon>Embryophyta</taxon>
        <taxon>Tracheophyta</taxon>
        <taxon>Spermatophyta</taxon>
        <taxon>Magnoliopsida</taxon>
        <taxon>Liliopsida</taxon>
        <taxon>Poales</taxon>
        <taxon>Poaceae</taxon>
        <taxon>BOP clade</taxon>
        <taxon>Oryzoideae</taxon>
        <taxon>Oryzeae</taxon>
        <taxon>Oryzinae</taxon>
        <taxon>Leersia</taxon>
    </lineage>
</organism>
<sequence>MAQGSSWLTTSPTRYWQHRCAHSSRVVHGSGTPDVIARPPRRLFSVIFLNDCCDRITVFIYCASSCTPVLGVLPCAHDHSMASLVRLAAWLVCSSSAFDFGYIDHGYSTRGYHDHDFLAPLAFGYID</sequence>
<evidence type="ECO:0000313" key="2">
    <source>
        <dbReference type="Proteomes" id="UP000032180"/>
    </source>
</evidence>
<accession>A0A0D9Y0P2</accession>
<keyword evidence="2" id="KW-1185">Reference proteome</keyword>
<dbReference type="Gramene" id="LPERR12G13790.1">
    <property type="protein sequence ID" value="LPERR12G13790.1"/>
    <property type="gene ID" value="LPERR12G13790"/>
</dbReference>
<evidence type="ECO:0000313" key="1">
    <source>
        <dbReference type="EnsemblPlants" id="LPERR12G13790.1"/>
    </source>
</evidence>
<dbReference type="EnsemblPlants" id="LPERR12G13790.1">
    <property type="protein sequence ID" value="LPERR12G13790.1"/>
    <property type="gene ID" value="LPERR12G13790"/>
</dbReference>
<dbReference type="AlphaFoldDB" id="A0A0D9Y0P2"/>
<reference evidence="2" key="2">
    <citation type="submission" date="2013-12" db="EMBL/GenBank/DDBJ databases">
        <authorList>
            <person name="Yu Y."/>
            <person name="Lee S."/>
            <person name="de Baynast K."/>
            <person name="Wissotski M."/>
            <person name="Liu L."/>
            <person name="Talag J."/>
            <person name="Goicoechea J."/>
            <person name="Angelova A."/>
            <person name="Jetty R."/>
            <person name="Kudrna D."/>
            <person name="Golser W."/>
            <person name="Rivera L."/>
            <person name="Zhang J."/>
            <person name="Wing R."/>
        </authorList>
    </citation>
    <scope>NUCLEOTIDE SEQUENCE</scope>
</reference>
<dbReference type="Proteomes" id="UP000032180">
    <property type="component" value="Chromosome 12"/>
</dbReference>
<protein>
    <submittedName>
        <fullName evidence="1">Uncharacterized protein</fullName>
    </submittedName>
</protein>
<proteinExistence type="predicted"/>
<name>A0A0D9Y0P2_9ORYZ</name>
<reference evidence="1 2" key="1">
    <citation type="submission" date="2012-08" db="EMBL/GenBank/DDBJ databases">
        <title>Oryza genome evolution.</title>
        <authorList>
            <person name="Wing R.A."/>
        </authorList>
    </citation>
    <scope>NUCLEOTIDE SEQUENCE</scope>
</reference>
<reference evidence="1" key="3">
    <citation type="submission" date="2015-04" db="UniProtKB">
        <authorList>
            <consortium name="EnsemblPlants"/>
        </authorList>
    </citation>
    <scope>IDENTIFICATION</scope>
</reference>